<dbReference type="EMBL" id="FNYD01000012">
    <property type="protein sequence ID" value="SEK02395.1"/>
    <property type="molecule type" value="Genomic_DNA"/>
</dbReference>
<dbReference type="SUPFAM" id="SSF54427">
    <property type="entry name" value="NTF2-like"/>
    <property type="match status" value="1"/>
</dbReference>
<keyword evidence="2" id="KW-1185">Reference proteome</keyword>
<dbReference type="InterPro" id="IPR032710">
    <property type="entry name" value="NTF2-like_dom_sf"/>
</dbReference>
<gene>
    <name evidence="1" type="ORF">SAMN05444007_1121</name>
</gene>
<reference evidence="1 2" key="1">
    <citation type="submission" date="2016-10" db="EMBL/GenBank/DDBJ databases">
        <authorList>
            <person name="de Groot N.N."/>
        </authorList>
    </citation>
    <scope>NUCLEOTIDE SEQUENCE [LARGE SCALE GENOMIC DNA]</scope>
    <source>
        <strain evidence="1 2">DSM 29340</strain>
    </source>
</reference>
<dbReference type="InterPro" id="IPR009959">
    <property type="entry name" value="Cyclase_SnoaL-like"/>
</dbReference>
<dbReference type="AlphaFoldDB" id="A0A1H7DVR3"/>
<proteinExistence type="predicted"/>
<name>A0A1H7DVR3_9RHOB</name>
<protein>
    <submittedName>
        <fullName evidence="1">SnoaL-like polyketide cyclase</fullName>
    </submittedName>
</protein>
<accession>A0A1H7DVR3</accession>
<evidence type="ECO:0000313" key="2">
    <source>
        <dbReference type="Proteomes" id="UP000199379"/>
    </source>
</evidence>
<dbReference type="STRING" id="1227549.SAMN05444007_1121"/>
<evidence type="ECO:0000313" key="1">
    <source>
        <dbReference type="EMBL" id="SEK02395.1"/>
    </source>
</evidence>
<dbReference type="RefSeq" id="WP_143057941.1">
    <property type="nucleotide sequence ID" value="NZ_FNYD01000012.1"/>
</dbReference>
<organism evidence="1 2">
    <name type="scientific">Cribrihabitans marinus</name>
    <dbReference type="NCBI Taxonomy" id="1227549"/>
    <lineage>
        <taxon>Bacteria</taxon>
        <taxon>Pseudomonadati</taxon>
        <taxon>Pseudomonadota</taxon>
        <taxon>Alphaproteobacteria</taxon>
        <taxon>Rhodobacterales</taxon>
        <taxon>Paracoccaceae</taxon>
        <taxon>Cribrihabitans</taxon>
    </lineage>
</organism>
<feature type="non-terminal residue" evidence="1">
    <location>
        <position position="144"/>
    </location>
</feature>
<dbReference type="Pfam" id="PF07366">
    <property type="entry name" value="SnoaL"/>
    <property type="match status" value="1"/>
</dbReference>
<dbReference type="Proteomes" id="UP000199379">
    <property type="component" value="Unassembled WGS sequence"/>
</dbReference>
<dbReference type="Gene3D" id="3.10.450.50">
    <property type="match status" value="1"/>
</dbReference>
<dbReference type="OrthoDB" id="1948945at2"/>
<sequence length="144" mass="16122">MSAPDRHTEHKARLAPLRAAMYDFTETGVRAALAGLAAPDALFRLAFPFGDMTGPEAFYDRAYAPLFAAIPDLERRDFIVMAGPTPEGADWVGCGGYYTGTFAAPWMDIPPTGHQMHLRFHEFYRFEDGVMTEFQALWDIPEVM</sequence>
<dbReference type="GO" id="GO:0030638">
    <property type="term" value="P:polyketide metabolic process"/>
    <property type="evidence" value="ECO:0007669"/>
    <property type="project" value="InterPro"/>
</dbReference>